<sequence>MVLLERGNG</sequence>
<proteinExistence type="predicted"/>
<accession>A0A2P2LD63</accession>
<name>A0A2P2LD63_RHIMU</name>
<organism evidence="1">
    <name type="scientific">Rhizophora mucronata</name>
    <name type="common">Asiatic mangrove</name>
    <dbReference type="NCBI Taxonomy" id="61149"/>
    <lineage>
        <taxon>Eukaryota</taxon>
        <taxon>Viridiplantae</taxon>
        <taxon>Streptophyta</taxon>
        <taxon>Embryophyta</taxon>
        <taxon>Tracheophyta</taxon>
        <taxon>Spermatophyta</taxon>
        <taxon>Magnoliopsida</taxon>
        <taxon>eudicotyledons</taxon>
        <taxon>Gunneridae</taxon>
        <taxon>Pentapetalae</taxon>
        <taxon>rosids</taxon>
        <taxon>fabids</taxon>
        <taxon>Malpighiales</taxon>
        <taxon>Rhizophoraceae</taxon>
        <taxon>Rhizophora</taxon>
    </lineage>
</organism>
<reference evidence="1" key="1">
    <citation type="submission" date="2018-02" db="EMBL/GenBank/DDBJ databases">
        <title>Rhizophora mucronata_Transcriptome.</title>
        <authorList>
            <person name="Meera S.P."/>
            <person name="Sreeshan A."/>
            <person name="Augustine A."/>
        </authorList>
    </citation>
    <scope>NUCLEOTIDE SEQUENCE</scope>
    <source>
        <tissue evidence="1">Leaf</tissue>
    </source>
</reference>
<evidence type="ECO:0000313" key="1">
    <source>
        <dbReference type="EMBL" id="MBX15850.1"/>
    </source>
</evidence>
<dbReference type="EMBL" id="GGEC01035366">
    <property type="protein sequence ID" value="MBX15850.1"/>
    <property type="molecule type" value="Transcribed_RNA"/>
</dbReference>
<protein>
    <submittedName>
        <fullName evidence="1">Uncharacterized protein LOC101304959</fullName>
    </submittedName>
</protein>